<reference evidence="2 3" key="3">
    <citation type="journal article" date="2013" name="Rice">
        <title>Improvement of the Oryza sativa Nipponbare reference genome using next generation sequence and optical map data.</title>
        <authorList>
            <person name="Kawahara Y."/>
            <person name="de la Bastide M."/>
            <person name="Hamilton J.P."/>
            <person name="Kanamori H."/>
            <person name="McCombie W.R."/>
            <person name="Ouyang S."/>
            <person name="Schwartz D.C."/>
            <person name="Tanaka T."/>
            <person name="Wu J."/>
            <person name="Zhou S."/>
            <person name="Childs K.L."/>
            <person name="Davidson R.M."/>
            <person name="Lin H."/>
            <person name="Quesada-Ocampo L."/>
            <person name="Vaillancourt B."/>
            <person name="Sakai H."/>
            <person name="Lee S.S."/>
            <person name="Kim J."/>
            <person name="Numa H."/>
            <person name="Itoh T."/>
            <person name="Buell C.R."/>
            <person name="Matsumoto T."/>
        </authorList>
    </citation>
    <scope>NUCLEOTIDE SEQUENCE [LARGE SCALE GENOMIC DNA]</scope>
    <source>
        <strain evidence="3">cv. Nipponbare</strain>
    </source>
</reference>
<evidence type="ECO:0000256" key="1">
    <source>
        <dbReference type="SAM" id="MobiDB-lite"/>
    </source>
</evidence>
<proteinExistence type="predicted"/>
<evidence type="ECO:0000313" key="3">
    <source>
        <dbReference type="Proteomes" id="UP000059680"/>
    </source>
</evidence>
<dbReference type="PANTHER" id="PTHR47069">
    <property type="match status" value="1"/>
</dbReference>
<accession>A0A0P0Y012</accession>
<dbReference type="EMBL" id="AP014967">
    <property type="protein sequence ID" value="BAT13024.1"/>
    <property type="molecule type" value="Genomic_DNA"/>
</dbReference>
<evidence type="ECO:0000313" key="2">
    <source>
        <dbReference type="EMBL" id="BAT13024.1"/>
    </source>
</evidence>
<dbReference type="Proteomes" id="UP000059680">
    <property type="component" value="Chromosome 11"/>
</dbReference>
<dbReference type="OMA" id="CAHHASA"/>
<organism evidence="2 3">
    <name type="scientific">Oryza sativa subsp. japonica</name>
    <name type="common">Rice</name>
    <dbReference type="NCBI Taxonomy" id="39947"/>
    <lineage>
        <taxon>Eukaryota</taxon>
        <taxon>Viridiplantae</taxon>
        <taxon>Streptophyta</taxon>
        <taxon>Embryophyta</taxon>
        <taxon>Tracheophyta</taxon>
        <taxon>Spermatophyta</taxon>
        <taxon>Magnoliopsida</taxon>
        <taxon>Liliopsida</taxon>
        <taxon>Poales</taxon>
        <taxon>Poaceae</taxon>
        <taxon>BOP clade</taxon>
        <taxon>Oryzoideae</taxon>
        <taxon>Oryzeae</taxon>
        <taxon>Oryzinae</taxon>
        <taxon>Oryza</taxon>
        <taxon>Oryza sativa</taxon>
    </lineage>
</organism>
<reference evidence="2 3" key="2">
    <citation type="journal article" date="2013" name="Plant Cell Physiol.">
        <title>Rice Annotation Project Database (RAP-DB): an integrative and interactive database for rice genomics.</title>
        <authorList>
            <person name="Sakai H."/>
            <person name="Lee S.S."/>
            <person name="Tanaka T."/>
            <person name="Numa H."/>
            <person name="Kim J."/>
            <person name="Kawahara Y."/>
            <person name="Wakimoto H."/>
            <person name="Yang C.C."/>
            <person name="Iwamoto M."/>
            <person name="Abe T."/>
            <person name="Yamada Y."/>
            <person name="Muto A."/>
            <person name="Inokuchi H."/>
            <person name="Ikemura T."/>
            <person name="Matsumoto T."/>
            <person name="Sasaki T."/>
            <person name="Itoh T."/>
        </authorList>
    </citation>
    <scope>NUCLEOTIDE SEQUENCE [LARGE SCALE GENOMIC DNA]</scope>
    <source>
        <strain evidence="3">cv. Nipponbare</strain>
    </source>
</reference>
<name>A0A0P0Y012_ORYSJ</name>
<dbReference type="AlphaFoldDB" id="A0A0P0Y012"/>
<protein>
    <submittedName>
        <fullName evidence="2">Os11g0193300 protein</fullName>
    </submittedName>
</protein>
<sequence length="258" mass="28053">MRRRPGGESLFLPLRCRLPSSPFDCGLQARAPPPIDSRPRVVLRQRSVQGAQNRGEVEELSASSSRGVKAGRRARCEAASSLAACVLVLSASRVRQCWPEESHQGIQAGGVEESLFQAERVRGPMETTAKKRKRERDLLSIQEEGTIVQSPQTGEISVRGADLESGEDSSDSVTSDAGSAKAAPDDVLHIAHALCKVCAKSPRAVIDFVRRVSPATVGRSIDWDVVREEESCKVLVCINLFISDSILFDLHGVDGRWP</sequence>
<dbReference type="InParanoid" id="A0A0P0Y012"/>
<dbReference type="Gramene" id="Os11t0193300-00">
    <property type="protein sequence ID" value="Os11t0193300-00"/>
    <property type="gene ID" value="Os11g0193300"/>
</dbReference>
<keyword evidence="3" id="KW-1185">Reference proteome</keyword>
<dbReference type="PANTHER" id="PTHR47069:SF1">
    <property type="entry name" value="OS03G0580500 PROTEIN"/>
    <property type="match status" value="1"/>
</dbReference>
<reference evidence="3" key="1">
    <citation type="journal article" date="2005" name="Nature">
        <title>The map-based sequence of the rice genome.</title>
        <authorList>
            <consortium name="International rice genome sequencing project (IRGSP)"/>
            <person name="Matsumoto T."/>
            <person name="Wu J."/>
            <person name="Kanamori H."/>
            <person name="Katayose Y."/>
            <person name="Fujisawa M."/>
            <person name="Namiki N."/>
            <person name="Mizuno H."/>
            <person name="Yamamoto K."/>
            <person name="Antonio B.A."/>
            <person name="Baba T."/>
            <person name="Sakata K."/>
            <person name="Nagamura Y."/>
            <person name="Aoki H."/>
            <person name="Arikawa K."/>
            <person name="Arita K."/>
            <person name="Bito T."/>
            <person name="Chiden Y."/>
            <person name="Fujitsuka N."/>
            <person name="Fukunaka R."/>
            <person name="Hamada M."/>
            <person name="Harada C."/>
            <person name="Hayashi A."/>
            <person name="Hijishita S."/>
            <person name="Honda M."/>
            <person name="Hosokawa S."/>
            <person name="Ichikawa Y."/>
            <person name="Idonuma A."/>
            <person name="Iijima M."/>
            <person name="Ikeda M."/>
            <person name="Ikeno M."/>
            <person name="Ito K."/>
            <person name="Ito S."/>
            <person name="Ito T."/>
            <person name="Ito Y."/>
            <person name="Ito Y."/>
            <person name="Iwabuchi A."/>
            <person name="Kamiya K."/>
            <person name="Karasawa W."/>
            <person name="Kurita K."/>
            <person name="Katagiri S."/>
            <person name="Kikuta A."/>
            <person name="Kobayashi H."/>
            <person name="Kobayashi N."/>
            <person name="Machita K."/>
            <person name="Maehara T."/>
            <person name="Masukawa M."/>
            <person name="Mizubayashi T."/>
            <person name="Mukai Y."/>
            <person name="Nagasaki H."/>
            <person name="Nagata Y."/>
            <person name="Naito S."/>
            <person name="Nakashima M."/>
            <person name="Nakama Y."/>
            <person name="Nakamichi Y."/>
            <person name="Nakamura M."/>
            <person name="Meguro A."/>
            <person name="Negishi M."/>
            <person name="Ohta I."/>
            <person name="Ohta T."/>
            <person name="Okamoto M."/>
            <person name="Ono N."/>
            <person name="Saji S."/>
            <person name="Sakaguchi M."/>
            <person name="Sakai K."/>
            <person name="Shibata M."/>
            <person name="Shimokawa T."/>
            <person name="Song J."/>
            <person name="Takazaki Y."/>
            <person name="Terasawa K."/>
            <person name="Tsugane M."/>
            <person name="Tsuji K."/>
            <person name="Ueda S."/>
            <person name="Waki K."/>
            <person name="Yamagata H."/>
            <person name="Yamamoto M."/>
            <person name="Yamamoto S."/>
            <person name="Yamane H."/>
            <person name="Yoshiki S."/>
            <person name="Yoshihara R."/>
            <person name="Yukawa K."/>
            <person name="Zhong H."/>
            <person name="Yano M."/>
            <person name="Yuan Q."/>
            <person name="Ouyang S."/>
            <person name="Liu J."/>
            <person name="Jones K.M."/>
            <person name="Gansberger K."/>
            <person name="Moffat K."/>
            <person name="Hill J."/>
            <person name="Bera J."/>
            <person name="Fadrosh D."/>
            <person name="Jin S."/>
            <person name="Johri S."/>
            <person name="Kim M."/>
            <person name="Overton L."/>
            <person name="Reardon M."/>
            <person name="Tsitrin T."/>
            <person name="Vuong H."/>
            <person name="Weaver B."/>
            <person name="Ciecko A."/>
            <person name="Tallon L."/>
            <person name="Jackson J."/>
            <person name="Pai G."/>
            <person name="Aken S.V."/>
            <person name="Utterback T."/>
            <person name="Reidmuller S."/>
            <person name="Feldblyum T."/>
            <person name="Hsiao J."/>
            <person name="Zismann V."/>
            <person name="Iobst S."/>
            <person name="de Vazeille A.R."/>
            <person name="Buell C.R."/>
            <person name="Ying K."/>
            <person name="Li Y."/>
            <person name="Lu T."/>
            <person name="Huang Y."/>
            <person name="Zhao Q."/>
            <person name="Feng Q."/>
            <person name="Zhang L."/>
            <person name="Zhu J."/>
            <person name="Weng Q."/>
            <person name="Mu J."/>
            <person name="Lu Y."/>
            <person name="Fan D."/>
            <person name="Liu Y."/>
            <person name="Guan J."/>
            <person name="Zhang Y."/>
            <person name="Yu S."/>
            <person name="Liu X."/>
            <person name="Zhang Y."/>
            <person name="Hong G."/>
            <person name="Han B."/>
            <person name="Choisne N."/>
            <person name="Demange N."/>
            <person name="Orjeda G."/>
            <person name="Samain S."/>
            <person name="Cattolico L."/>
            <person name="Pelletier E."/>
            <person name="Couloux A."/>
            <person name="Segurens B."/>
            <person name="Wincker P."/>
            <person name="D'Hont A."/>
            <person name="Scarpelli C."/>
            <person name="Weissenbach J."/>
            <person name="Salanoubat M."/>
            <person name="Quetier F."/>
            <person name="Yu Y."/>
            <person name="Kim H.R."/>
            <person name="Rambo T."/>
            <person name="Currie J."/>
            <person name="Collura K."/>
            <person name="Luo M."/>
            <person name="Yang T."/>
            <person name="Ammiraju J.S.S."/>
            <person name="Engler F."/>
            <person name="Soderlund C."/>
            <person name="Wing R.A."/>
            <person name="Palmer L.E."/>
            <person name="de la Bastide M."/>
            <person name="Spiegel L."/>
            <person name="Nascimento L."/>
            <person name="Zutavern T."/>
            <person name="O'Shaughnessy A."/>
            <person name="Dike S."/>
            <person name="Dedhia N."/>
            <person name="Preston R."/>
            <person name="Balija V."/>
            <person name="McCombie W.R."/>
            <person name="Chow T."/>
            <person name="Chen H."/>
            <person name="Chung M."/>
            <person name="Chen C."/>
            <person name="Shaw J."/>
            <person name="Wu H."/>
            <person name="Hsiao K."/>
            <person name="Chao Y."/>
            <person name="Chu M."/>
            <person name="Cheng C."/>
            <person name="Hour A."/>
            <person name="Lee P."/>
            <person name="Lin S."/>
            <person name="Lin Y."/>
            <person name="Liou J."/>
            <person name="Liu S."/>
            <person name="Hsing Y."/>
            <person name="Raghuvanshi S."/>
            <person name="Mohanty A."/>
            <person name="Bharti A.K."/>
            <person name="Gaur A."/>
            <person name="Gupta V."/>
            <person name="Kumar D."/>
            <person name="Ravi V."/>
            <person name="Vij S."/>
            <person name="Kapur A."/>
            <person name="Khurana P."/>
            <person name="Khurana P."/>
            <person name="Khurana J.P."/>
            <person name="Tyagi A.K."/>
            <person name="Gaikwad K."/>
            <person name="Singh A."/>
            <person name="Dalal V."/>
            <person name="Srivastava S."/>
            <person name="Dixit A."/>
            <person name="Pal A.K."/>
            <person name="Ghazi I.A."/>
            <person name="Yadav M."/>
            <person name="Pandit A."/>
            <person name="Bhargava A."/>
            <person name="Sureshbabu K."/>
            <person name="Batra K."/>
            <person name="Sharma T.R."/>
            <person name="Mohapatra T."/>
            <person name="Singh N.K."/>
            <person name="Messing J."/>
            <person name="Nelson A.B."/>
            <person name="Fuks G."/>
            <person name="Kavchok S."/>
            <person name="Keizer G."/>
            <person name="Linton E."/>
            <person name="Llaca V."/>
            <person name="Song R."/>
            <person name="Tanyolac B."/>
            <person name="Young S."/>
            <person name="Ho-Il K."/>
            <person name="Hahn J.H."/>
            <person name="Sangsakoo G."/>
            <person name="Vanavichit A."/>
            <person name="de Mattos Luiz.A.T."/>
            <person name="Zimmer P.D."/>
            <person name="Malone G."/>
            <person name="Dellagostin O."/>
            <person name="de Oliveira A.C."/>
            <person name="Bevan M."/>
            <person name="Bancroft I."/>
            <person name="Minx P."/>
            <person name="Cordum H."/>
            <person name="Wilson R."/>
            <person name="Cheng Z."/>
            <person name="Jin W."/>
            <person name="Jiang J."/>
            <person name="Leong S.A."/>
            <person name="Iwama H."/>
            <person name="Gojobori T."/>
            <person name="Itoh T."/>
            <person name="Niimura Y."/>
            <person name="Fujii Y."/>
            <person name="Habara T."/>
            <person name="Sakai H."/>
            <person name="Sato Y."/>
            <person name="Wilson G."/>
            <person name="Kumar K."/>
            <person name="McCouch S."/>
            <person name="Juretic N."/>
            <person name="Hoen D."/>
            <person name="Wright S."/>
            <person name="Bruskiewich R."/>
            <person name="Bureau T."/>
            <person name="Miyao A."/>
            <person name="Hirochika H."/>
            <person name="Nishikawa T."/>
            <person name="Kadowaki K."/>
            <person name="Sugiura M."/>
            <person name="Burr B."/>
            <person name="Sasaki T."/>
        </authorList>
    </citation>
    <scope>NUCLEOTIDE SEQUENCE [LARGE SCALE GENOMIC DNA]</scope>
    <source>
        <strain evidence="3">cv. Nipponbare</strain>
    </source>
</reference>
<feature type="region of interest" description="Disordered" evidence="1">
    <location>
        <begin position="150"/>
        <end position="178"/>
    </location>
</feature>
<dbReference type="PaxDb" id="39947-A0A0P0Y012"/>
<gene>
    <name evidence="2" type="ordered locus">Os11g0193300</name>
    <name evidence="2" type="ORF">OSNPB_110193300</name>
</gene>